<reference evidence="1 2" key="2">
    <citation type="submission" date="2015-05" db="EMBL/GenBank/DDBJ databases">
        <authorList>
            <person name="Morales-Cruz A."/>
            <person name="Amrine K.C."/>
            <person name="Cantu D."/>
        </authorList>
    </citation>
    <scope>NUCLEOTIDE SEQUENCE [LARGE SCALE GENOMIC DNA]</scope>
    <source>
        <strain evidence="1">DA912</strain>
    </source>
</reference>
<reference evidence="1 2" key="1">
    <citation type="submission" date="2015-05" db="EMBL/GenBank/DDBJ databases">
        <title>Distinctive expansion of gene families associated with plant cell wall degradation and secondary metabolism in the genomes of grapevine trunk pathogens.</title>
        <authorList>
            <person name="Lawrence D.P."/>
            <person name="Travadon R."/>
            <person name="Rolshausen P.E."/>
            <person name="Baumgartner K."/>
        </authorList>
    </citation>
    <scope>NUCLEOTIDE SEQUENCE [LARGE SCALE GENOMIC DNA]</scope>
    <source>
        <strain evidence="1">DA912</strain>
    </source>
</reference>
<organism evidence="1 2">
    <name type="scientific">Diaporthe ampelina</name>
    <dbReference type="NCBI Taxonomy" id="1214573"/>
    <lineage>
        <taxon>Eukaryota</taxon>
        <taxon>Fungi</taxon>
        <taxon>Dikarya</taxon>
        <taxon>Ascomycota</taxon>
        <taxon>Pezizomycotina</taxon>
        <taxon>Sordariomycetes</taxon>
        <taxon>Sordariomycetidae</taxon>
        <taxon>Diaporthales</taxon>
        <taxon>Diaporthaceae</taxon>
        <taxon>Diaporthe</taxon>
    </lineage>
</organism>
<dbReference type="Proteomes" id="UP000034680">
    <property type="component" value="Unassembled WGS sequence"/>
</dbReference>
<dbReference type="InterPro" id="IPR036396">
    <property type="entry name" value="Cyt_P450_sf"/>
</dbReference>
<name>A0A0G2FFC1_9PEZI</name>
<comment type="caution">
    <text evidence="1">The sequence shown here is derived from an EMBL/GenBank/DDBJ whole genome shotgun (WGS) entry which is preliminary data.</text>
</comment>
<dbReference type="AlphaFoldDB" id="A0A0G2FFC1"/>
<dbReference type="SUPFAM" id="SSF48264">
    <property type="entry name" value="Cytochrome P450"/>
    <property type="match status" value="1"/>
</dbReference>
<dbReference type="GO" id="GO:0005506">
    <property type="term" value="F:iron ion binding"/>
    <property type="evidence" value="ECO:0007669"/>
    <property type="project" value="InterPro"/>
</dbReference>
<accession>A0A0G2FFC1</accession>
<evidence type="ECO:0000313" key="2">
    <source>
        <dbReference type="Proteomes" id="UP000034680"/>
    </source>
</evidence>
<dbReference type="GO" id="GO:0004497">
    <property type="term" value="F:monooxygenase activity"/>
    <property type="evidence" value="ECO:0007669"/>
    <property type="project" value="InterPro"/>
</dbReference>
<dbReference type="Gene3D" id="1.10.630.10">
    <property type="entry name" value="Cytochrome P450"/>
    <property type="match status" value="2"/>
</dbReference>
<protein>
    <submittedName>
        <fullName evidence="1">Putative cytochrome p450</fullName>
    </submittedName>
</protein>
<proteinExistence type="predicted"/>
<dbReference type="STRING" id="1214573.A0A0G2FFC1"/>
<evidence type="ECO:0000313" key="1">
    <source>
        <dbReference type="EMBL" id="KKY32821.1"/>
    </source>
</evidence>
<keyword evidence="2" id="KW-1185">Reference proteome</keyword>
<dbReference type="GO" id="GO:0016705">
    <property type="term" value="F:oxidoreductase activity, acting on paired donors, with incorporation or reduction of molecular oxygen"/>
    <property type="evidence" value="ECO:0007669"/>
    <property type="project" value="InterPro"/>
</dbReference>
<dbReference type="OrthoDB" id="1470350at2759"/>
<dbReference type="EMBL" id="LCUC01000278">
    <property type="protein sequence ID" value="KKY32821.1"/>
    <property type="molecule type" value="Genomic_DNA"/>
</dbReference>
<gene>
    <name evidence="1" type="ORF">UCDDA912_g07216</name>
</gene>
<sequence>MCISSTPHKQTLMLHRKYGDIVRTGPDSVSCLGAQAWQQVCGANNPENPKMPGFFEDAREGIIGADTETHSFQRRIMAPAFSAQGMQRQEPLIRGVGAANVINEHKKLVKDKVDRRLALGSERPDFVEAMKDKLSKQAILDNSTVLIVAGSETTATV</sequence>
<dbReference type="GO" id="GO:0020037">
    <property type="term" value="F:heme binding"/>
    <property type="evidence" value="ECO:0007669"/>
    <property type="project" value="InterPro"/>
</dbReference>